<dbReference type="Pfam" id="PF01636">
    <property type="entry name" value="APH"/>
    <property type="match status" value="1"/>
</dbReference>
<dbReference type="Proteomes" id="UP000636479">
    <property type="component" value="Unassembled WGS sequence"/>
</dbReference>
<reference evidence="2" key="1">
    <citation type="submission" date="2020-05" db="EMBL/GenBank/DDBJ databases">
        <title>Mycena genomes resolve the evolution of fungal bioluminescence.</title>
        <authorList>
            <person name="Tsai I.J."/>
        </authorList>
    </citation>
    <scope>NUCLEOTIDE SEQUENCE</scope>
    <source>
        <strain evidence="2">171206Taipei</strain>
    </source>
</reference>
<dbReference type="PANTHER" id="PTHR21310:SF15">
    <property type="entry name" value="AMINOGLYCOSIDE PHOSPHOTRANSFERASE DOMAIN-CONTAINING PROTEIN"/>
    <property type="match status" value="1"/>
</dbReference>
<evidence type="ECO:0000259" key="1">
    <source>
        <dbReference type="Pfam" id="PF01636"/>
    </source>
</evidence>
<protein>
    <submittedName>
        <fullName evidence="2">APH domain-containing protein</fullName>
    </submittedName>
</protein>
<dbReference type="EMBL" id="JACAZF010000012">
    <property type="protein sequence ID" value="KAF7291905.1"/>
    <property type="molecule type" value="Genomic_DNA"/>
</dbReference>
<dbReference type="Gene3D" id="3.90.1200.10">
    <property type="match status" value="1"/>
</dbReference>
<evidence type="ECO:0000313" key="3">
    <source>
        <dbReference type="Proteomes" id="UP000636479"/>
    </source>
</evidence>
<evidence type="ECO:0000313" key="2">
    <source>
        <dbReference type="EMBL" id="KAF7291905.1"/>
    </source>
</evidence>
<sequence length="415" mass="47155">MAMLHPDDEAFAKANILTDETIGNLFKSKLGLQPVHISCPEKQGSFHKVYFVSLPHLEGHPWSGRSLVLRVSRKTIVKLKTENEIAFLQLLQNSKIPVPQVVFFSSDLNNSLGYEYDCVERIQHPCLSEVWSTFSSRQLDKILDQLVEIFLELSAVDVPRVYGSLALNSQPAPVLEETMWQIPDIERYFYAPPYNLQLETFLSLNPGGFYTSWPEYISAFLKTYHHIISIHPSVQFLSTILDPLQALINILDSAEASWVQSLRDSPRLRPRIAHRDLHFDNILVDADGTIKAVIDWEFAGIGAAFSSRSSIIDNCTGFLRHHGFYPDNPIAKLIVDTWPTEFQTRLERRAPEVAAIWAQTIDRDTVLGVEGNALSDVREYLRACLEVAIRGHERTEKAKTDWKEVVVKNLQVLGF</sequence>
<feature type="domain" description="Aminoglycoside phosphotransferase" evidence="1">
    <location>
        <begin position="64"/>
        <end position="303"/>
    </location>
</feature>
<proteinExistence type="predicted"/>
<dbReference type="GeneID" id="59351180"/>
<keyword evidence="3" id="KW-1185">Reference proteome</keyword>
<dbReference type="OrthoDB" id="2831558at2759"/>
<comment type="caution">
    <text evidence="2">The sequence shown here is derived from an EMBL/GenBank/DDBJ whole genome shotgun (WGS) entry which is preliminary data.</text>
</comment>
<dbReference type="PANTHER" id="PTHR21310">
    <property type="entry name" value="AMINOGLYCOSIDE PHOSPHOTRANSFERASE-RELATED-RELATED"/>
    <property type="match status" value="1"/>
</dbReference>
<dbReference type="AlphaFoldDB" id="A0A8H6S298"/>
<organism evidence="2 3">
    <name type="scientific">Mycena indigotica</name>
    <dbReference type="NCBI Taxonomy" id="2126181"/>
    <lineage>
        <taxon>Eukaryota</taxon>
        <taxon>Fungi</taxon>
        <taxon>Dikarya</taxon>
        <taxon>Basidiomycota</taxon>
        <taxon>Agaricomycotina</taxon>
        <taxon>Agaricomycetes</taxon>
        <taxon>Agaricomycetidae</taxon>
        <taxon>Agaricales</taxon>
        <taxon>Marasmiineae</taxon>
        <taxon>Mycenaceae</taxon>
        <taxon>Mycena</taxon>
    </lineage>
</organism>
<dbReference type="RefSeq" id="XP_037214632.1">
    <property type="nucleotide sequence ID" value="XM_037368664.1"/>
</dbReference>
<dbReference type="InterPro" id="IPR011009">
    <property type="entry name" value="Kinase-like_dom_sf"/>
</dbReference>
<dbReference type="InterPro" id="IPR002575">
    <property type="entry name" value="Aminoglycoside_PTrfase"/>
</dbReference>
<accession>A0A8H6S298</accession>
<dbReference type="SUPFAM" id="SSF56112">
    <property type="entry name" value="Protein kinase-like (PK-like)"/>
    <property type="match status" value="1"/>
</dbReference>
<dbReference type="InterPro" id="IPR051678">
    <property type="entry name" value="AGP_Transferase"/>
</dbReference>
<name>A0A8H6S298_9AGAR</name>
<gene>
    <name evidence="2" type="ORF">MIND_01215800</name>
</gene>